<feature type="binding site" evidence="5 9">
    <location>
        <position position="361"/>
    </location>
    <ligand>
        <name>substrate</name>
    </ligand>
</feature>
<sequence>MSALLPLVPYLERRDRLAAVLDRRAVFDDVVERSVRTILADVRQRGDAALLDLTERFDGVRPDALAVPSDALEQALNDLDPALRTTFEEAASNVRRFHEAEMPESWTSDDGDGVTLGQRISPVERAGLYVPAGTAPLPSSVIMNAVPAQVAGVDEIHVCSPPGPDGLPHPLVLATCRLLGIEDVYAVGGAQAVGALAFGTETVPRVDVVVGPGNAYVATAKKLVVGQVGIDSVAGPSEVVVLADADADPTYAAADLLAQAEHDVRASAVLVTPSAALAEAVVAEVDRLVATLPRADVLRQSLPAYGAAIVTETMDEAVACVDELAPEHLVILSDEADLLWSCIRHAGAVFLGHDSPEPVGDYFAGPNHVLPTGGTARFASALGVGVFLRRQSVVRYSATRLRQTGEAIARFAEAEHLDAHALAVRVRLGDETRVDPVTATAASE</sequence>
<evidence type="ECO:0000313" key="13">
    <source>
        <dbReference type="Proteomes" id="UP000216339"/>
    </source>
</evidence>
<dbReference type="PANTHER" id="PTHR21256">
    <property type="entry name" value="HISTIDINOL DEHYDROGENASE HDH"/>
    <property type="match status" value="1"/>
</dbReference>
<evidence type="ECO:0000256" key="6">
    <source>
        <dbReference type="PIRNR" id="PIRNR000099"/>
    </source>
</evidence>
<dbReference type="PROSITE" id="PS00611">
    <property type="entry name" value="HISOL_DEHYDROGENASE"/>
    <property type="match status" value="1"/>
</dbReference>
<evidence type="ECO:0000256" key="10">
    <source>
        <dbReference type="PIRSR" id="PIRSR000099-4"/>
    </source>
</evidence>
<feature type="binding site" evidence="5 9">
    <location>
        <position position="415"/>
    </location>
    <ligand>
        <name>substrate</name>
    </ligand>
</feature>
<comment type="cofactor">
    <cofactor evidence="5 10">
        <name>Zn(2+)</name>
        <dbReference type="ChEBI" id="CHEBI:29105"/>
    </cofactor>
    <text evidence="5 10">Binds 1 zinc ion per subunit.</text>
</comment>
<dbReference type="Gene3D" id="3.40.50.1980">
    <property type="entry name" value="Nitrogenase molybdenum iron protein domain"/>
    <property type="match status" value="2"/>
</dbReference>
<gene>
    <name evidence="5" type="primary">hisD</name>
    <name evidence="12" type="ORF">BSZ37_14290</name>
</gene>
<dbReference type="EC" id="1.1.1.23" evidence="5"/>
<feature type="binding site" evidence="5 8">
    <location>
        <position position="191"/>
    </location>
    <ligand>
        <name>NAD(+)</name>
        <dbReference type="ChEBI" id="CHEBI:57540"/>
    </ligand>
</feature>
<proteinExistence type="inferred from homology"/>
<feature type="binding site" evidence="5 9">
    <location>
        <position position="262"/>
    </location>
    <ligand>
        <name>substrate</name>
    </ligand>
</feature>
<dbReference type="GO" id="GO:0000105">
    <property type="term" value="P:L-histidine biosynthetic process"/>
    <property type="evidence" value="ECO:0007669"/>
    <property type="project" value="UniProtKB-UniRule"/>
</dbReference>
<keyword evidence="4 5" id="KW-0560">Oxidoreductase</keyword>
<dbReference type="Pfam" id="PF00815">
    <property type="entry name" value="Histidinol_dh"/>
    <property type="match status" value="1"/>
</dbReference>
<dbReference type="FunFam" id="3.40.50.1980:FF:000001">
    <property type="entry name" value="Histidinol dehydrogenase"/>
    <property type="match status" value="1"/>
</dbReference>
<name>A0A271J3J0_9BACT</name>
<dbReference type="Proteomes" id="UP000216339">
    <property type="component" value="Unassembled WGS sequence"/>
</dbReference>
<accession>A0A271J3J0</accession>
<evidence type="ECO:0000256" key="2">
    <source>
        <dbReference type="ARBA" id="ARBA00022723"/>
    </source>
</evidence>
<feature type="active site" description="Proton acceptor" evidence="5 7">
    <location>
        <position position="327"/>
    </location>
</feature>
<comment type="caution">
    <text evidence="12">The sequence shown here is derived from an EMBL/GenBank/DDBJ whole genome shotgun (WGS) entry which is preliminary data.</text>
</comment>
<evidence type="ECO:0000256" key="4">
    <source>
        <dbReference type="ARBA" id="ARBA00023002"/>
    </source>
</evidence>
<comment type="pathway">
    <text evidence="5">Amino-acid biosynthesis; L-histidine biosynthesis; L-histidine from 5-phospho-alpha-D-ribose 1-diphosphate: step 9/9.</text>
</comment>
<dbReference type="InterPro" id="IPR022695">
    <property type="entry name" value="Histidinol_DH_monofunct"/>
</dbReference>
<feature type="binding site" evidence="5 10">
    <location>
        <position position="361"/>
    </location>
    <ligand>
        <name>Zn(2+)</name>
        <dbReference type="ChEBI" id="CHEBI:29105"/>
    </ligand>
</feature>
<evidence type="ECO:0000256" key="7">
    <source>
        <dbReference type="PIRSR" id="PIRSR000099-1"/>
    </source>
</evidence>
<dbReference type="GO" id="GO:0008270">
    <property type="term" value="F:zinc ion binding"/>
    <property type="evidence" value="ECO:0007669"/>
    <property type="project" value="UniProtKB-UniRule"/>
</dbReference>
<evidence type="ECO:0000256" key="3">
    <source>
        <dbReference type="ARBA" id="ARBA00022833"/>
    </source>
</evidence>
<dbReference type="InterPro" id="IPR012131">
    <property type="entry name" value="Hstdl_DH"/>
</dbReference>
<feature type="binding site" evidence="5 9">
    <location>
        <position position="237"/>
    </location>
    <ligand>
        <name>substrate</name>
    </ligand>
</feature>
<keyword evidence="5" id="KW-0368">Histidine biosynthesis</keyword>
<evidence type="ECO:0000256" key="1">
    <source>
        <dbReference type="ARBA" id="ARBA00010178"/>
    </source>
</evidence>
<dbReference type="PIRSF" id="PIRSF000099">
    <property type="entry name" value="Histidinol_dh"/>
    <property type="match status" value="1"/>
</dbReference>
<dbReference type="NCBIfam" id="TIGR00069">
    <property type="entry name" value="hisD"/>
    <property type="match status" value="1"/>
</dbReference>
<dbReference type="Gene3D" id="1.20.5.1300">
    <property type="match status" value="1"/>
</dbReference>
<feature type="binding site" evidence="5 10">
    <location>
        <position position="262"/>
    </location>
    <ligand>
        <name>Zn(2+)</name>
        <dbReference type="ChEBI" id="CHEBI:29105"/>
    </ligand>
</feature>
<feature type="active site" description="Proton acceptor" evidence="5 7">
    <location>
        <position position="328"/>
    </location>
</feature>
<dbReference type="UniPathway" id="UPA00031">
    <property type="reaction ID" value="UER00014"/>
</dbReference>
<comment type="catalytic activity">
    <reaction evidence="5">
        <text>L-histidinol + 2 NAD(+) + H2O = L-histidine + 2 NADH + 3 H(+)</text>
        <dbReference type="Rhea" id="RHEA:20641"/>
        <dbReference type="ChEBI" id="CHEBI:15377"/>
        <dbReference type="ChEBI" id="CHEBI:15378"/>
        <dbReference type="ChEBI" id="CHEBI:57540"/>
        <dbReference type="ChEBI" id="CHEBI:57595"/>
        <dbReference type="ChEBI" id="CHEBI:57699"/>
        <dbReference type="ChEBI" id="CHEBI:57945"/>
        <dbReference type="EC" id="1.1.1.23"/>
    </reaction>
</comment>
<evidence type="ECO:0000256" key="8">
    <source>
        <dbReference type="PIRSR" id="PIRSR000099-2"/>
    </source>
</evidence>
<dbReference type="GO" id="GO:0004399">
    <property type="term" value="F:histidinol dehydrogenase activity"/>
    <property type="evidence" value="ECO:0007669"/>
    <property type="project" value="UniProtKB-UniRule"/>
</dbReference>
<dbReference type="FunFam" id="3.40.50.1980:FF:000026">
    <property type="entry name" value="Histidinol dehydrogenase"/>
    <property type="match status" value="1"/>
</dbReference>
<dbReference type="HAMAP" id="MF_01024">
    <property type="entry name" value="HisD"/>
    <property type="match status" value="1"/>
</dbReference>
<evidence type="ECO:0000256" key="9">
    <source>
        <dbReference type="PIRSR" id="PIRSR000099-3"/>
    </source>
</evidence>
<feature type="binding site" evidence="5 10">
    <location>
        <position position="420"/>
    </location>
    <ligand>
        <name>Zn(2+)</name>
        <dbReference type="ChEBI" id="CHEBI:29105"/>
    </ligand>
</feature>
<dbReference type="OrthoDB" id="9805269at2"/>
<dbReference type="RefSeq" id="WP_095511192.1">
    <property type="nucleotide sequence ID" value="NZ_MQWD01000001.1"/>
</dbReference>
<keyword evidence="5" id="KW-0028">Amino-acid biosynthesis</keyword>
<reference evidence="12 13" key="1">
    <citation type="submission" date="2016-11" db="EMBL/GenBank/DDBJ databases">
        <title>Study of marine rhodopsin-containing bacteria.</title>
        <authorList>
            <person name="Yoshizawa S."/>
            <person name="Kumagai Y."/>
            <person name="Kogure K."/>
        </authorList>
    </citation>
    <scope>NUCLEOTIDE SEQUENCE [LARGE SCALE GENOMIC DNA]</scope>
    <source>
        <strain evidence="12 13">SAORIC-28</strain>
    </source>
</reference>
<comment type="function">
    <text evidence="5">Catalyzes the sequential NAD-dependent oxidations of L-histidinol to L-histidinaldehyde and then to L-histidine.</text>
</comment>
<evidence type="ECO:0000256" key="5">
    <source>
        <dbReference type="HAMAP-Rule" id="MF_01024"/>
    </source>
</evidence>
<dbReference type="CDD" id="cd06572">
    <property type="entry name" value="Histidinol_dh"/>
    <property type="match status" value="1"/>
</dbReference>
<keyword evidence="5 8" id="KW-0520">NAD</keyword>
<feature type="binding site" evidence="5 9">
    <location>
        <position position="328"/>
    </location>
    <ligand>
        <name>substrate</name>
    </ligand>
</feature>
<comment type="similarity">
    <text evidence="1 5 6 11">Belongs to the histidinol dehydrogenase family.</text>
</comment>
<dbReference type="PRINTS" id="PR00083">
    <property type="entry name" value="HOLDHDRGNASE"/>
</dbReference>
<dbReference type="GO" id="GO:0005829">
    <property type="term" value="C:cytosol"/>
    <property type="evidence" value="ECO:0007669"/>
    <property type="project" value="TreeGrafter"/>
</dbReference>
<feature type="binding site" evidence="5 9">
    <location>
        <position position="420"/>
    </location>
    <ligand>
        <name>substrate</name>
    </ligand>
</feature>
<protein>
    <recommendedName>
        <fullName evidence="5">Histidinol dehydrogenase</fullName>
        <shortName evidence="5">HDH</shortName>
        <ecNumber evidence="5">1.1.1.23</ecNumber>
    </recommendedName>
</protein>
<dbReference type="InterPro" id="IPR001692">
    <property type="entry name" value="Histidinol_DH_CS"/>
</dbReference>
<keyword evidence="2 5" id="KW-0479">Metal-binding</keyword>
<keyword evidence="13" id="KW-1185">Reference proteome</keyword>
<dbReference type="GO" id="GO:0051287">
    <property type="term" value="F:NAD binding"/>
    <property type="evidence" value="ECO:0007669"/>
    <property type="project" value="InterPro"/>
</dbReference>
<dbReference type="InterPro" id="IPR016161">
    <property type="entry name" value="Ald_DH/histidinol_DH"/>
</dbReference>
<dbReference type="PANTHER" id="PTHR21256:SF2">
    <property type="entry name" value="HISTIDINE BIOSYNTHESIS TRIFUNCTIONAL PROTEIN"/>
    <property type="match status" value="1"/>
</dbReference>
<dbReference type="AlphaFoldDB" id="A0A271J3J0"/>
<evidence type="ECO:0000313" key="12">
    <source>
        <dbReference type="EMBL" id="PAP77525.1"/>
    </source>
</evidence>
<keyword evidence="3 5" id="KW-0862">Zinc</keyword>
<feature type="binding site" evidence="5 8">
    <location>
        <position position="129"/>
    </location>
    <ligand>
        <name>NAD(+)</name>
        <dbReference type="ChEBI" id="CHEBI:57540"/>
    </ligand>
</feature>
<feature type="binding site" evidence="5 9">
    <location>
        <position position="259"/>
    </location>
    <ligand>
        <name>substrate</name>
    </ligand>
</feature>
<dbReference type="EMBL" id="MQWD01000001">
    <property type="protein sequence ID" value="PAP77525.1"/>
    <property type="molecule type" value="Genomic_DNA"/>
</dbReference>
<evidence type="ECO:0000256" key="11">
    <source>
        <dbReference type="RuleBase" id="RU004175"/>
    </source>
</evidence>
<dbReference type="SUPFAM" id="SSF53720">
    <property type="entry name" value="ALDH-like"/>
    <property type="match status" value="1"/>
</dbReference>
<feature type="binding site" evidence="5 8">
    <location>
        <position position="214"/>
    </location>
    <ligand>
        <name>NAD(+)</name>
        <dbReference type="ChEBI" id="CHEBI:57540"/>
    </ligand>
</feature>
<organism evidence="12 13">
    <name type="scientific">Rubrivirga marina</name>
    <dbReference type="NCBI Taxonomy" id="1196024"/>
    <lineage>
        <taxon>Bacteria</taxon>
        <taxon>Pseudomonadati</taxon>
        <taxon>Rhodothermota</taxon>
        <taxon>Rhodothermia</taxon>
        <taxon>Rhodothermales</taxon>
        <taxon>Rubricoccaceae</taxon>
        <taxon>Rubrivirga</taxon>
    </lineage>
</organism>
<feature type="binding site" evidence="5 10">
    <location>
        <position position="259"/>
    </location>
    <ligand>
        <name>Zn(2+)</name>
        <dbReference type="ChEBI" id="CHEBI:29105"/>
    </ligand>
</feature>